<dbReference type="PANTHER" id="PTHR33529">
    <property type="entry name" value="SLR0882 PROTEIN-RELATED"/>
    <property type="match status" value="1"/>
</dbReference>
<evidence type="ECO:0000256" key="4">
    <source>
        <dbReference type="ARBA" id="ARBA00022989"/>
    </source>
</evidence>
<dbReference type="Pfam" id="PF03739">
    <property type="entry name" value="LptF_LptG"/>
    <property type="match status" value="1"/>
</dbReference>
<evidence type="ECO:0000313" key="8">
    <source>
        <dbReference type="Proteomes" id="UP000722750"/>
    </source>
</evidence>
<keyword evidence="2" id="KW-1003">Cell membrane</keyword>
<organism evidence="7 8">
    <name type="scientific">Candidatus Scalindua arabica</name>
    <dbReference type="NCBI Taxonomy" id="1127984"/>
    <lineage>
        <taxon>Bacteria</taxon>
        <taxon>Pseudomonadati</taxon>
        <taxon>Planctomycetota</taxon>
        <taxon>Candidatus Brocadiia</taxon>
        <taxon>Candidatus Brocadiales</taxon>
        <taxon>Candidatus Scalinduaceae</taxon>
        <taxon>Candidatus Scalindua</taxon>
    </lineage>
</organism>
<name>A0A941W0T7_9BACT</name>
<evidence type="ECO:0000256" key="1">
    <source>
        <dbReference type="ARBA" id="ARBA00004651"/>
    </source>
</evidence>
<feature type="transmembrane region" description="Helical" evidence="6">
    <location>
        <begin position="274"/>
        <end position="294"/>
    </location>
</feature>
<feature type="transmembrane region" description="Helical" evidence="6">
    <location>
        <begin position="101"/>
        <end position="118"/>
    </location>
</feature>
<feature type="transmembrane region" description="Helical" evidence="6">
    <location>
        <begin position="301"/>
        <end position="321"/>
    </location>
</feature>
<keyword evidence="4 6" id="KW-1133">Transmembrane helix</keyword>
<sequence length="357" mass="40695">MLFKIDKYIIKAFIPTFIICMFAVCGIYIVVDVIQKLDDFIEMGSKAFALAGHYYGLMVPVFVAQLFPAITLIAVSLVLVKFAKNNEILAMQVAGINLYRILLPVFILSVLLSFMSVVNQELFIPKLAEELVKVEQSTFEEEEKNNILIEDEANRLLLRVWTFNVTEGRLESVFVIGKNEEGKKEFTISAKEGKWTDDNRWLLTNVVRHNYDKSGKWVAPTEQMDEYYLETTLTPEQLSIVDINATLKSFKELRELCNKEPENPRYSVMFHARVASPLTNFVLLFLGIPFVVGFERMSRNVFLRVGISILICCAFFVLSYICMNLGNMGILLPVMAAWLPVVLFGSLGLFLFDGMRI</sequence>
<evidence type="ECO:0000256" key="3">
    <source>
        <dbReference type="ARBA" id="ARBA00022692"/>
    </source>
</evidence>
<evidence type="ECO:0000256" key="5">
    <source>
        <dbReference type="ARBA" id="ARBA00023136"/>
    </source>
</evidence>
<keyword evidence="3 6" id="KW-0812">Transmembrane</keyword>
<proteinExistence type="predicted"/>
<dbReference type="Proteomes" id="UP000722750">
    <property type="component" value="Unassembled WGS sequence"/>
</dbReference>
<feature type="transmembrane region" description="Helical" evidence="6">
    <location>
        <begin position="12"/>
        <end position="34"/>
    </location>
</feature>
<dbReference type="AlphaFoldDB" id="A0A941W0T7"/>
<dbReference type="InterPro" id="IPR005495">
    <property type="entry name" value="LptG/LptF_permease"/>
</dbReference>
<evidence type="ECO:0000256" key="6">
    <source>
        <dbReference type="SAM" id="Phobius"/>
    </source>
</evidence>
<dbReference type="GO" id="GO:0015920">
    <property type="term" value="P:lipopolysaccharide transport"/>
    <property type="evidence" value="ECO:0007669"/>
    <property type="project" value="TreeGrafter"/>
</dbReference>
<keyword evidence="5 6" id="KW-0472">Membrane</keyword>
<feature type="transmembrane region" description="Helical" evidence="6">
    <location>
        <begin position="54"/>
        <end position="80"/>
    </location>
</feature>
<evidence type="ECO:0000256" key="2">
    <source>
        <dbReference type="ARBA" id="ARBA00022475"/>
    </source>
</evidence>
<protein>
    <submittedName>
        <fullName evidence="7">Lipopolysaccharide export system permease protein LptG</fullName>
    </submittedName>
</protein>
<comment type="caution">
    <text evidence="7">The sequence shown here is derived from an EMBL/GenBank/DDBJ whole genome shotgun (WGS) entry which is preliminary data.</text>
</comment>
<evidence type="ECO:0000313" key="7">
    <source>
        <dbReference type="EMBL" id="MBS1257258.1"/>
    </source>
</evidence>
<reference evidence="7" key="1">
    <citation type="journal article" date="2021" name="ISME J.">
        <title>Fine-scale metabolic discontinuity in a stratified prokaryote microbiome of a Red Sea deep halocline.</title>
        <authorList>
            <person name="Michoud G."/>
            <person name="Ngugi D.K."/>
            <person name="Barozzi A."/>
            <person name="Merlino G."/>
            <person name="Calleja M.L."/>
            <person name="Delgado-Huertas A."/>
            <person name="Moran X.A.G."/>
            <person name="Daffonchio D."/>
        </authorList>
    </citation>
    <scope>NUCLEOTIDE SEQUENCE</scope>
    <source>
        <strain evidence="7">SuakinDeep_MAG55_1</strain>
    </source>
</reference>
<dbReference type="PANTHER" id="PTHR33529:SF2">
    <property type="entry name" value="LIPOPOLYSACCHARIDE EXPORT SYSTEM PERMEASE PROTEIN LPTG"/>
    <property type="match status" value="1"/>
</dbReference>
<accession>A0A941W0T7</accession>
<comment type="subcellular location">
    <subcellularLocation>
        <location evidence="1">Cell membrane</location>
        <topology evidence="1">Multi-pass membrane protein</topology>
    </subcellularLocation>
</comment>
<feature type="transmembrane region" description="Helical" evidence="6">
    <location>
        <begin position="327"/>
        <end position="352"/>
    </location>
</feature>
<dbReference type="EMBL" id="JAANXD010000017">
    <property type="protein sequence ID" value="MBS1257258.1"/>
    <property type="molecule type" value="Genomic_DNA"/>
</dbReference>
<gene>
    <name evidence="7" type="ORF">MAG551_00295</name>
</gene>
<dbReference type="GO" id="GO:0043190">
    <property type="term" value="C:ATP-binding cassette (ABC) transporter complex"/>
    <property type="evidence" value="ECO:0007669"/>
    <property type="project" value="TreeGrafter"/>
</dbReference>